<dbReference type="OrthoDB" id="1933543at2759"/>
<reference evidence="6 8" key="1">
    <citation type="journal article" date="2017" name="Nature">
        <title>The sunflower genome provides insights into oil metabolism, flowering and Asterid evolution.</title>
        <authorList>
            <person name="Badouin H."/>
            <person name="Gouzy J."/>
            <person name="Grassa C.J."/>
            <person name="Murat F."/>
            <person name="Staton S.E."/>
            <person name="Cottret L."/>
            <person name="Lelandais-Briere C."/>
            <person name="Owens G.L."/>
            <person name="Carrere S."/>
            <person name="Mayjonade B."/>
            <person name="Legrand L."/>
            <person name="Gill N."/>
            <person name="Kane N.C."/>
            <person name="Bowers J.E."/>
            <person name="Hubner S."/>
            <person name="Bellec A."/>
            <person name="Berard A."/>
            <person name="Berges H."/>
            <person name="Blanchet N."/>
            <person name="Boniface M.C."/>
            <person name="Brunel D."/>
            <person name="Catrice O."/>
            <person name="Chaidir N."/>
            <person name="Claudel C."/>
            <person name="Donnadieu C."/>
            <person name="Faraut T."/>
            <person name="Fievet G."/>
            <person name="Helmstetter N."/>
            <person name="King M."/>
            <person name="Knapp S.J."/>
            <person name="Lai Z."/>
            <person name="Le Paslier M.C."/>
            <person name="Lippi Y."/>
            <person name="Lorenzon L."/>
            <person name="Mandel J.R."/>
            <person name="Marage G."/>
            <person name="Marchand G."/>
            <person name="Marquand E."/>
            <person name="Bret-Mestries E."/>
            <person name="Morien E."/>
            <person name="Nambeesan S."/>
            <person name="Nguyen T."/>
            <person name="Pegot-Espagnet P."/>
            <person name="Pouilly N."/>
            <person name="Raftis F."/>
            <person name="Sallet E."/>
            <person name="Schiex T."/>
            <person name="Thomas J."/>
            <person name="Vandecasteele C."/>
            <person name="Vares D."/>
            <person name="Vear F."/>
            <person name="Vautrin S."/>
            <person name="Crespi M."/>
            <person name="Mangin B."/>
            <person name="Burke J.M."/>
            <person name="Salse J."/>
            <person name="Munos S."/>
            <person name="Vincourt P."/>
            <person name="Rieseberg L.H."/>
            <person name="Langlade N.B."/>
        </authorList>
    </citation>
    <scope>NUCLEOTIDE SEQUENCE [LARGE SCALE GENOMIC DNA]</scope>
    <source>
        <strain evidence="8">cv. SF193</strain>
        <tissue evidence="6">Leaves</tissue>
    </source>
</reference>
<dbReference type="InParanoid" id="A0A251TPG9"/>
<dbReference type="PRINTS" id="PR01217">
    <property type="entry name" value="PRICHEXTENSN"/>
</dbReference>
<dbReference type="PANTHER" id="PTHR33021">
    <property type="entry name" value="BLUE COPPER PROTEIN"/>
    <property type="match status" value="1"/>
</dbReference>
<protein>
    <submittedName>
        <fullName evidence="6">Phytocyanin domain, cupredoxin</fullName>
    </submittedName>
    <submittedName>
        <fullName evidence="7">Putative cupredoxin</fullName>
    </submittedName>
</protein>
<keyword evidence="1" id="KW-1015">Disulfide bond</keyword>
<dbReference type="SUPFAM" id="SSF49503">
    <property type="entry name" value="Cupredoxins"/>
    <property type="match status" value="1"/>
</dbReference>
<name>A0A251TPG9_HELAN</name>
<evidence type="ECO:0000256" key="1">
    <source>
        <dbReference type="ARBA" id="ARBA00023157"/>
    </source>
</evidence>
<dbReference type="FunFam" id="2.60.40.420:FF:000034">
    <property type="entry name" value="Cupredoxin superfamily protein"/>
    <property type="match status" value="1"/>
</dbReference>
<dbReference type="GO" id="GO:0009055">
    <property type="term" value="F:electron transfer activity"/>
    <property type="evidence" value="ECO:0007669"/>
    <property type="project" value="InterPro"/>
</dbReference>
<keyword evidence="2" id="KW-0325">Glycoprotein</keyword>
<evidence type="ECO:0000256" key="4">
    <source>
        <dbReference type="SAM" id="SignalP"/>
    </source>
</evidence>
<dbReference type="PROSITE" id="PS51485">
    <property type="entry name" value="PHYTOCYANIN"/>
    <property type="match status" value="1"/>
</dbReference>
<reference evidence="7" key="2">
    <citation type="submission" date="2017-02" db="EMBL/GenBank/DDBJ databases">
        <title>Sunflower complete genome.</title>
        <authorList>
            <person name="Langlade N."/>
            <person name="Munos S."/>
        </authorList>
    </citation>
    <scope>NUCLEOTIDE SEQUENCE [LARGE SCALE GENOMIC DNA]</scope>
    <source>
        <tissue evidence="7">Leaves</tissue>
    </source>
</reference>
<evidence type="ECO:0000256" key="2">
    <source>
        <dbReference type="ARBA" id="ARBA00023180"/>
    </source>
</evidence>
<dbReference type="InterPro" id="IPR039391">
    <property type="entry name" value="Phytocyanin-like"/>
</dbReference>
<dbReference type="Gramene" id="mRNA:HanXRQr2_Chr10g0459801">
    <property type="protein sequence ID" value="mRNA:HanXRQr2_Chr10g0459801"/>
    <property type="gene ID" value="HanXRQr2_Chr10g0459801"/>
</dbReference>
<gene>
    <name evidence="7" type="ORF">HannXRQ_Chr10g0313591</name>
    <name evidence="6" type="ORF">HanXRQr2_Chr10g0459801</name>
</gene>
<evidence type="ECO:0000313" key="8">
    <source>
        <dbReference type="Proteomes" id="UP000215914"/>
    </source>
</evidence>
<feature type="region of interest" description="Disordered" evidence="3">
    <location>
        <begin position="133"/>
        <end position="267"/>
    </location>
</feature>
<dbReference type="EMBL" id="CM007899">
    <property type="protein sequence ID" value="OTG12794.1"/>
    <property type="molecule type" value="Genomic_DNA"/>
</dbReference>
<sequence>MQPFYPQIMSSSLTIFFSIFFALISFVSAITEYTVGDDMGWRIPAANETELYNVWASRRRFYVGDSLRFRYTYDSLVIVDKFGFYHCDSSKAIRYYNEGDDVIVLYMPGCMYFTSGEAEECKQGLKMAVQVLNSGPKPEFPPPPTFNPPPPPPPPPTFDPPPPPTFDPPPPPPPTFDPPPPPTFNPPPPRIDPPPPTFDPPPPAFDPPDDPDPDYPDPGPDYPDPGQDYPNPGPDYPDPGPDYPDPGPDNPDPGMHPVPESSPAPSLSDSVISFVVFYFVTAFVVDFGLWDLEV</sequence>
<dbReference type="Gene3D" id="2.60.40.420">
    <property type="entry name" value="Cupredoxins - blue copper proteins"/>
    <property type="match status" value="1"/>
</dbReference>
<feature type="chain" id="PRO_5011970546" evidence="4">
    <location>
        <begin position="30"/>
        <end position="294"/>
    </location>
</feature>
<keyword evidence="4" id="KW-0732">Signal</keyword>
<reference evidence="6" key="3">
    <citation type="submission" date="2020-06" db="EMBL/GenBank/DDBJ databases">
        <title>Helianthus annuus Genome sequencing and assembly Release 2.</title>
        <authorList>
            <person name="Gouzy J."/>
            <person name="Langlade N."/>
            <person name="Munos S."/>
        </authorList>
    </citation>
    <scope>NUCLEOTIDE SEQUENCE</scope>
    <source>
        <tissue evidence="6">Leaves</tissue>
    </source>
</reference>
<dbReference type="PANTHER" id="PTHR33021:SF234">
    <property type="entry name" value="EARLY NODULIN-LIKE PROTEIN 7"/>
    <property type="match status" value="1"/>
</dbReference>
<organism evidence="7 8">
    <name type="scientific">Helianthus annuus</name>
    <name type="common">Common sunflower</name>
    <dbReference type="NCBI Taxonomy" id="4232"/>
    <lineage>
        <taxon>Eukaryota</taxon>
        <taxon>Viridiplantae</taxon>
        <taxon>Streptophyta</taxon>
        <taxon>Embryophyta</taxon>
        <taxon>Tracheophyta</taxon>
        <taxon>Spermatophyta</taxon>
        <taxon>Magnoliopsida</taxon>
        <taxon>eudicotyledons</taxon>
        <taxon>Gunneridae</taxon>
        <taxon>Pentapetalae</taxon>
        <taxon>asterids</taxon>
        <taxon>campanulids</taxon>
        <taxon>Asterales</taxon>
        <taxon>Asteraceae</taxon>
        <taxon>Asteroideae</taxon>
        <taxon>Heliantheae alliance</taxon>
        <taxon>Heliantheae</taxon>
        <taxon>Helianthus</taxon>
    </lineage>
</organism>
<dbReference type="Pfam" id="PF02298">
    <property type="entry name" value="Cu_bind_like"/>
    <property type="match status" value="1"/>
</dbReference>
<feature type="compositionally biased region" description="Pro residues" evidence="3">
    <location>
        <begin position="138"/>
        <end position="206"/>
    </location>
</feature>
<accession>A0A251TPG9</accession>
<evidence type="ECO:0000313" key="7">
    <source>
        <dbReference type="EMBL" id="OTG12794.1"/>
    </source>
</evidence>
<dbReference type="AlphaFoldDB" id="A0A251TPG9"/>
<dbReference type="Proteomes" id="UP000215914">
    <property type="component" value="Chromosome 10"/>
</dbReference>
<feature type="signal peptide" evidence="4">
    <location>
        <begin position="1"/>
        <end position="29"/>
    </location>
</feature>
<keyword evidence="8" id="KW-1185">Reference proteome</keyword>
<proteinExistence type="predicted"/>
<dbReference type="InterPro" id="IPR008972">
    <property type="entry name" value="Cupredoxin"/>
</dbReference>
<feature type="domain" description="Phytocyanin" evidence="5">
    <location>
        <begin position="31"/>
        <end position="133"/>
    </location>
</feature>
<evidence type="ECO:0000259" key="5">
    <source>
        <dbReference type="PROSITE" id="PS51485"/>
    </source>
</evidence>
<evidence type="ECO:0000313" key="6">
    <source>
        <dbReference type="EMBL" id="KAF5788058.1"/>
    </source>
</evidence>
<evidence type="ECO:0000256" key="3">
    <source>
        <dbReference type="SAM" id="MobiDB-lite"/>
    </source>
</evidence>
<dbReference type="InterPro" id="IPR003245">
    <property type="entry name" value="Phytocyanin_dom"/>
</dbReference>
<feature type="compositionally biased region" description="Pro residues" evidence="3">
    <location>
        <begin position="231"/>
        <end position="262"/>
    </location>
</feature>
<dbReference type="GO" id="GO:0005886">
    <property type="term" value="C:plasma membrane"/>
    <property type="evidence" value="ECO:0000318"/>
    <property type="project" value="GO_Central"/>
</dbReference>
<dbReference type="EMBL" id="MNCJ02000325">
    <property type="protein sequence ID" value="KAF5788058.1"/>
    <property type="molecule type" value="Genomic_DNA"/>
</dbReference>